<evidence type="ECO:0008006" key="3">
    <source>
        <dbReference type="Google" id="ProtNLM"/>
    </source>
</evidence>
<reference evidence="1" key="1">
    <citation type="submission" date="2022-06" db="EMBL/GenBank/DDBJ databases">
        <title>Complete genome sequence of Streptomyces nigrescens HEK616.</title>
        <authorList>
            <person name="Asamizu S."/>
            <person name="Onaka H."/>
        </authorList>
    </citation>
    <scope>NUCLEOTIDE SEQUENCE</scope>
    <source>
        <strain evidence="1">HEK616</strain>
    </source>
</reference>
<accession>A0ABM7ZWA6</accession>
<name>A0ABM7ZWA6_STRNI</name>
<organism evidence="1 2">
    <name type="scientific">Streptomyces nigrescens</name>
    <dbReference type="NCBI Taxonomy" id="1920"/>
    <lineage>
        <taxon>Bacteria</taxon>
        <taxon>Bacillati</taxon>
        <taxon>Actinomycetota</taxon>
        <taxon>Actinomycetes</taxon>
        <taxon>Kitasatosporales</taxon>
        <taxon>Streptomycetaceae</taxon>
        <taxon>Streptomyces</taxon>
    </lineage>
</organism>
<gene>
    <name evidence="1" type="ORF">HEK616_41000</name>
</gene>
<sequence length="117" mass="12735">MSLLGFLMSDEVDIERDGPRVRDSTGSYVPGPPTLTHVTGCAVMSPYGVAVGSSSEVNDASHTITVRRVFFAPVGTDVRPEDRILHRGKRYQVIGTPLIFEATTLRHLEVPLQEVTG</sequence>
<proteinExistence type="predicted"/>
<dbReference type="EMBL" id="AP026073">
    <property type="protein sequence ID" value="BDM70613.1"/>
    <property type="molecule type" value="Genomic_DNA"/>
</dbReference>
<evidence type="ECO:0000313" key="2">
    <source>
        <dbReference type="Proteomes" id="UP001059597"/>
    </source>
</evidence>
<evidence type="ECO:0000313" key="1">
    <source>
        <dbReference type="EMBL" id="BDM70613.1"/>
    </source>
</evidence>
<keyword evidence="2" id="KW-1185">Reference proteome</keyword>
<dbReference type="Proteomes" id="UP001059597">
    <property type="component" value="Chromosome"/>
</dbReference>
<protein>
    <recommendedName>
        <fullName evidence="3">Head-to-tail stopper</fullName>
    </recommendedName>
</protein>